<dbReference type="InParanoid" id="A0LP84"/>
<evidence type="ECO:0000256" key="9">
    <source>
        <dbReference type="HAMAP-Rule" id="MF_00161"/>
    </source>
</evidence>
<organism evidence="11 12">
    <name type="scientific">Syntrophobacter fumaroxidans (strain DSM 10017 / MPOB)</name>
    <dbReference type="NCBI Taxonomy" id="335543"/>
    <lineage>
        <taxon>Bacteria</taxon>
        <taxon>Pseudomonadati</taxon>
        <taxon>Thermodesulfobacteriota</taxon>
        <taxon>Syntrophobacteria</taxon>
        <taxon>Syntrophobacterales</taxon>
        <taxon>Syntrophobacteraceae</taxon>
        <taxon>Syntrophobacter</taxon>
    </lineage>
</organism>
<evidence type="ECO:0000256" key="10">
    <source>
        <dbReference type="RuleBase" id="RU004181"/>
    </source>
</evidence>
<dbReference type="UniPathway" id="UPA00665"/>
<dbReference type="GO" id="GO:0006508">
    <property type="term" value="P:proteolysis"/>
    <property type="evidence" value="ECO:0007669"/>
    <property type="project" value="UniProtKB-KW"/>
</dbReference>
<dbReference type="STRING" id="335543.Sfum_3566"/>
<keyword evidence="6 9" id="KW-0378">Hydrolase</keyword>
<evidence type="ECO:0000256" key="4">
    <source>
        <dbReference type="ARBA" id="ARBA00022692"/>
    </source>
</evidence>
<comment type="similarity">
    <text evidence="1 9 10">Belongs to the peptidase A8 family.</text>
</comment>
<comment type="subcellular location">
    <subcellularLocation>
        <location evidence="9">Cell inner membrane</location>
        <topology evidence="9">Multi-pass membrane protein</topology>
    </subcellularLocation>
</comment>
<evidence type="ECO:0000256" key="5">
    <source>
        <dbReference type="ARBA" id="ARBA00022750"/>
    </source>
</evidence>
<dbReference type="GO" id="GO:0005886">
    <property type="term" value="C:plasma membrane"/>
    <property type="evidence" value="ECO:0007669"/>
    <property type="project" value="UniProtKB-SubCell"/>
</dbReference>
<dbReference type="PANTHER" id="PTHR33695:SF1">
    <property type="entry name" value="LIPOPROTEIN SIGNAL PEPTIDASE"/>
    <property type="match status" value="1"/>
</dbReference>
<evidence type="ECO:0000313" key="11">
    <source>
        <dbReference type="EMBL" id="ABK19236.1"/>
    </source>
</evidence>
<evidence type="ECO:0000256" key="3">
    <source>
        <dbReference type="ARBA" id="ARBA00022670"/>
    </source>
</evidence>
<proteinExistence type="inferred from homology"/>
<dbReference type="PRINTS" id="PR00781">
    <property type="entry name" value="LIPOSIGPTASE"/>
</dbReference>
<keyword evidence="12" id="KW-1185">Reference proteome</keyword>
<protein>
    <recommendedName>
        <fullName evidence="9">Lipoprotein signal peptidase</fullName>
        <ecNumber evidence="9">3.4.23.36</ecNumber>
    </recommendedName>
    <alternativeName>
        <fullName evidence="9">Prolipoprotein signal peptidase</fullName>
    </alternativeName>
    <alternativeName>
        <fullName evidence="9">Signal peptidase II</fullName>
        <shortName evidence="9">SPase II</shortName>
    </alternativeName>
</protein>
<dbReference type="Pfam" id="PF01252">
    <property type="entry name" value="Peptidase_A8"/>
    <property type="match status" value="1"/>
</dbReference>
<dbReference type="HAMAP" id="MF_00161">
    <property type="entry name" value="LspA"/>
    <property type="match status" value="1"/>
</dbReference>
<dbReference type="AlphaFoldDB" id="A0LP84"/>
<comment type="function">
    <text evidence="9">This protein specifically catalyzes the removal of signal peptides from prolipoproteins.</text>
</comment>
<dbReference type="Proteomes" id="UP000001784">
    <property type="component" value="Chromosome"/>
</dbReference>
<dbReference type="OrthoDB" id="9810259at2"/>
<dbReference type="EMBL" id="CP000478">
    <property type="protein sequence ID" value="ABK19236.1"/>
    <property type="molecule type" value="Genomic_DNA"/>
</dbReference>
<evidence type="ECO:0000256" key="2">
    <source>
        <dbReference type="ARBA" id="ARBA00022475"/>
    </source>
</evidence>
<comment type="catalytic activity">
    <reaction evidence="9">
        <text>Release of signal peptides from bacterial membrane prolipoproteins. Hydrolyzes -Xaa-Yaa-Zaa-|-(S,diacylglyceryl)Cys-, in which Xaa is hydrophobic (preferably Leu), and Yaa (Ala or Ser) and Zaa (Gly or Ala) have small, neutral side chains.</text>
        <dbReference type="EC" id="3.4.23.36"/>
    </reaction>
</comment>
<name>A0LP84_SYNFM</name>
<keyword evidence="5 9" id="KW-0064">Aspartyl protease</keyword>
<accession>A0LP84</accession>
<evidence type="ECO:0000256" key="1">
    <source>
        <dbReference type="ARBA" id="ARBA00006139"/>
    </source>
</evidence>
<dbReference type="EC" id="3.4.23.36" evidence="9"/>
<reference evidence="11 12" key="1">
    <citation type="submission" date="2006-10" db="EMBL/GenBank/DDBJ databases">
        <title>Complete sequence of Syntrophobacter fumaroxidans MPOB.</title>
        <authorList>
            <consortium name="US DOE Joint Genome Institute"/>
            <person name="Copeland A."/>
            <person name="Lucas S."/>
            <person name="Lapidus A."/>
            <person name="Barry K."/>
            <person name="Detter J.C."/>
            <person name="Glavina del Rio T."/>
            <person name="Hammon N."/>
            <person name="Israni S."/>
            <person name="Pitluck S."/>
            <person name="Goltsman E.G."/>
            <person name="Martinez M."/>
            <person name="Schmutz J."/>
            <person name="Larimer F."/>
            <person name="Land M."/>
            <person name="Hauser L."/>
            <person name="Kyrpides N."/>
            <person name="Kim E."/>
            <person name="Boone D.R."/>
            <person name="Brockman F."/>
            <person name="Culley D."/>
            <person name="Ferry J."/>
            <person name="Gunsalus R."/>
            <person name="McInerney M.J."/>
            <person name="Morrison M."/>
            <person name="Plugge C."/>
            <person name="Rohlin L."/>
            <person name="Scholten J."/>
            <person name="Sieber J."/>
            <person name="Stams A.J.M."/>
            <person name="Worm P."/>
            <person name="Henstra A.M."/>
            <person name="Richardson P."/>
        </authorList>
    </citation>
    <scope>NUCLEOTIDE SEQUENCE [LARGE SCALE GENOMIC DNA]</scope>
    <source>
        <strain evidence="12">DSM 10017 / MPOB</strain>
    </source>
</reference>
<dbReference type="PANTHER" id="PTHR33695">
    <property type="entry name" value="LIPOPROTEIN SIGNAL PEPTIDASE"/>
    <property type="match status" value="1"/>
</dbReference>
<evidence type="ECO:0000313" key="12">
    <source>
        <dbReference type="Proteomes" id="UP000001784"/>
    </source>
</evidence>
<keyword evidence="9" id="KW-0997">Cell inner membrane</keyword>
<keyword evidence="3 9" id="KW-0645">Protease</keyword>
<evidence type="ECO:0000256" key="8">
    <source>
        <dbReference type="ARBA" id="ARBA00023136"/>
    </source>
</evidence>
<feature type="active site" evidence="9">
    <location>
        <position position="124"/>
    </location>
</feature>
<keyword evidence="8 9" id="KW-0472">Membrane</keyword>
<gene>
    <name evidence="9" type="primary">lspA</name>
    <name evidence="11" type="ordered locus">Sfum_3566</name>
</gene>
<feature type="transmembrane region" description="Helical" evidence="9">
    <location>
        <begin position="133"/>
        <end position="158"/>
    </location>
</feature>
<dbReference type="HOGENOM" id="CLU_083252_3_1_7"/>
<feature type="transmembrane region" description="Helical" evidence="9">
    <location>
        <begin position="71"/>
        <end position="89"/>
    </location>
</feature>
<sequence length="181" mass="19653">MRQRKRIVLALFTILLCVGFDQITKGIAAEHLSRGRELSFAGDVIRFSYSENEGAVFSFEYYLPEKWHGEIAGAASALLVGAIVAFLLFGPGLRPLPALALSLFCGGSVSNLLDRMVFGGNVVDFIIVTWGGFRSWTFNVADAAIVSGLTLLIPSIIWRMLRSGQRGGRGGDPPAESRKMT</sequence>
<dbReference type="eggNOG" id="COG0597">
    <property type="taxonomic scope" value="Bacteria"/>
</dbReference>
<comment type="pathway">
    <text evidence="9">Protein modification; lipoprotein biosynthesis (signal peptide cleavage).</text>
</comment>
<dbReference type="KEGG" id="sfu:Sfum_3566"/>
<dbReference type="InterPro" id="IPR001872">
    <property type="entry name" value="Peptidase_A8"/>
</dbReference>
<dbReference type="GO" id="GO:0004190">
    <property type="term" value="F:aspartic-type endopeptidase activity"/>
    <property type="evidence" value="ECO:0007669"/>
    <property type="project" value="UniProtKB-UniRule"/>
</dbReference>
<comment type="caution">
    <text evidence="9">Lacks conserved residue(s) required for the propagation of feature annotation.</text>
</comment>
<feature type="active site" evidence="9">
    <location>
        <position position="142"/>
    </location>
</feature>
<feature type="transmembrane region" description="Helical" evidence="9">
    <location>
        <begin position="96"/>
        <end position="113"/>
    </location>
</feature>
<dbReference type="RefSeq" id="WP_011700361.1">
    <property type="nucleotide sequence ID" value="NC_008554.1"/>
</dbReference>
<keyword evidence="4 9" id="KW-0812">Transmembrane</keyword>
<evidence type="ECO:0000256" key="6">
    <source>
        <dbReference type="ARBA" id="ARBA00022801"/>
    </source>
</evidence>
<evidence type="ECO:0000256" key="7">
    <source>
        <dbReference type="ARBA" id="ARBA00022989"/>
    </source>
</evidence>
<dbReference type="NCBIfam" id="TIGR00077">
    <property type="entry name" value="lspA"/>
    <property type="match status" value="1"/>
</dbReference>
<keyword evidence="2 9" id="KW-1003">Cell membrane</keyword>
<keyword evidence="7 9" id="KW-1133">Transmembrane helix</keyword>